<keyword evidence="3" id="KW-1185">Reference proteome</keyword>
<reference evidence="2 3" key="1">
    <citation type="submission" date="2023-03" db="EMBL/GenBank/DDBJ databases">
        <title>Agriculturally important microbes genome sequencing.</title>
        <authorList>
            <person name="Dunlap C."/>
        </authorList>
    </citation>
    <scope>NUCLEOTIDE SEQUENCE [LARGE SCALE GENOMIC DNA]</scope>
    <source>
        <strain evidence="2 3">CBP-3203</strain>
    </source>
</reference>
<sequence length="47" mass="5420">MEKRPDNRAAEIRPDSRPTENAMNTPRHAQNSADKPLLIKREPKPKN</sequence>
<feature type="region of interest" description="Disordered" evidence="1">
    <location>
        <begin position="1"/>
        <end position="47"/>
    </location>
</feature>
<protein>
    <recommendedName>
        <fullName evidence="4">Small, acid-soluble spore protein K</fullName>
    </recommendedName>
</protein>
<name>A0ABU6H8M7_9BACI</name>
<evidence type="ECO:0000313" key="3">
    <source>
        <dbReference type="Proteomes" id="UP001341297"/>
    </source>
</evidence>
<evidence type="ECO:0008006" key="4">
    <source>
        <dbReference type="Google" id="ProtNLM"/>
    </source>
</evidence>
<feature type="compositionally biased region" description="Basic and acidic residues" evidence="1">
    <location>
        <begin position="37"/>
        <end position="47"/>
    </location>
</feature>
<organism evidence="2 3">
    <name type="scientific">Bacillus glycinifermentans</name>
    <dbReference type="NCBI Taxonomy" id="1664069"/>
    <lineage>
        <taxon>Bacteria</taxon>
        <taxon>Bacillati</taxon>
        <taxon>Bacillota</taxon>
        <taxon>Bacilli</taxon>
        <taxon>Bacillales</taxon>
        <taxon>Bacillaceae</taxon>
        <taxon>Bacillus</taxon>
    </lineage>
</organism>
<proteinExistence type="predicted"/>
<dbReference type="Proteomes" id="UP001341297">
    <property type="component" value="Unassembled WGS sequence"/>
</dbReference>
<dbReference type="EMBL" id="JARRTL010000030">
    <property type="protein sequence ID" value="MEC0487365.1"/>
    <property type="molecule type" value="Genomic_DNA"/>
</dbReference>
<evidence type="ECO:0000313" key="2">
    <source>
        <dbReference type="EMBL" id="MEC0487365.1"/>
    </source>
</evidence>
<gene>
    <name evidence="2" type="ORF">P8828_21665</name>
</gene>
<accession>A0ABU6H8M7</accession>
<dbReference type="RefSeq" id="WP_156415980.1">
    <property type="nucleotide sequence ID" value="NZ_CP023481.1"/>
</dbReference>
<feature type="compositionally biased region" description="Polar residues" evidence="1">
    <location>
        <begin position="19"/>
        <end position="33"/>
    </location>
</feature>
<evidence type="ECO:0000256" key="1">
    <source>
        <dbReference type="SAM" id="MobiDB-lite"/>
    </source>
</evidence>
<comment type="caution">
    <text evidence="2">The sequence shown here is derived from an EMBL/GenBank/DDBJ whole genome shotgun (WGS) entry which is preliminary data.</text>
</comment>
<feature type="compositionally biased region" description="Basic and acidic residues" evidence="1">
    <location>
        <begin position="1"/>
        <end position="18"/>
    </location>
</feature>